<dbReference type="STRING" id="118967.SAMN02745191_1723"/>
<dbReference type="GO" id="GO:0008270">
    <property type="term" value="F:zinc ion binding"/>
    <property type="evidence" value="ECO:0007669"/>
    <property type="project" value="UniProtKB-KW"/>
</dbReference>
<gene>
    <name evidence="3" type="ORF">SAMN02745191_1723</name>
</gene>
<dbReference type="AlphaFoldDB" id="A0A1T4NPB0"/>
<dbReference type="Proteomes" id="UP000243297">
    <property type="component" value="Unassembled WGS sequence"/>
</dbReference>
<keyword evidence="4" id="KW-1185">Reference proteome</keyword>
<name>A0A1T4NPB0_9FIRM</name>
<keyword evidence="1" id="KW-0479">Metal-binding</keyword>
<dbReference type="RefSeq" id="WP_078712109.1">
    <property type="nucleotide sequence ID" value="NZ_FUWY01000004.1"/>
</dbReference>
<accession>A0A1T4NPB0</accession>
<evidence type="ECO:0000313" key="3">
    <source>
        <dbReference type="EMBL" id="SJZ81022.1"/>
    </source>
</evidence>
<keyword evidence="1" id="KW-0863">Zinc-finger</keyword>
<evidence type="ECO:0000256" key="1">
    <source>
        <dbReference type="PROSITE-ProRule" id="PRU00325"/>
    </source>
</evidence>
<dbReference type="PROSITE" id="PS50966">
    <property type="entry name" value="ZF_SWIM"/>
    <property type="match status" value="1"/>
</dbReference>
<evidence type="ECO:0000313" key="4">
    <source>
        <dbReference type="Proteomes" id="UP000243297"/>
    </source>
</evidence>
<dbReference type="InterPro" id="IPR007527">
    <property type="entry name" value="Znf_SWIM"/>
</dbReference>
<proteinExistence type="predicted"/>
<dbReference type="OrthoDB" id="9760715at2"/>
<feature type="domain" description="SWIM-type" evidence="2">
    <location>
        <begin position="47"/>
        <end position="83"/>
    </location>
</feature>
<sequence>MKKINLDQYFESRILKRGYNYYREGSVFNVKKIGDVYTAYVQGNSSYRVRVDLNKEPYDMECSCPYAEVDYCKHMAALLYYVKNNEEDISQGDKNDLKKQVKILLAGGEAQKIFAVVEHQVNRLCGRDGMITWNKGEYFVDIIFNATKQAELLLMEEDIFVLITKLYHLIATISMDGSNGEHGWSFTIVNKLTLKYISICKENFIKFENYIVEELEQHLLGDFSIEPIHTLDDYVKDRTTALLAIQCIERIENLIPKLEDFISYGFEEFIVKKVTWYYSYGNKGTAIKVANKHLKNDEMLTVLKEIYKQENNINGLLNIMEKKIDRCVWTVLEDNVNELIQLYVETGNEDRISCMLEKAIYREFSSELFLKLKKYYPKDDWNEYIVNLSNKLKKRSIYNYMVICKHERWFDNLMNEVEQHQDIRVLEQYAETLRENYHEKITQLYRYLILSIASYQHTRKGYVEVVDHLSCMSKFDVNESCILYEELLEKFKNRPAFIDELTYFKNIYL</sequence>
<protein>
    <submittedName>
        <fullName evidence="3">SWIM zinc finger</fullName>
    </submittedName>
</protein>
<evidence type="ECO:0000259" key="2">
    <source>
        <dbReference type="PROSITE" id="PS50966"/>
    </source>
</evidence>
<dbReference type="Pfam" id="PF04434">
    <property type="entry name" value="SWIM"/>
    <property type="match status" value="1"/>
</dbReference>
<keyword evidence="1" id="KW-0862">Zinc</keyword>
<organism evidence="3 4">
    <name type="scientific">Anaerorhabdus furcosa</name>
    <dbReference type="NCBI Taxonomy" id="118967"/>
    <lineage>
        <taxon>Bacteria</taxon>
        <taxon>Bacillati</taxon>
        <taxon>Bacillota</taxon>
        <taxon>Erysipelotrichia</taxon>
        <taxon>Erysipelotrichales</taxon>
        <taxon>Erysipelotrichaceae</taxon>
        <taxon>Anaerorhabdus</taxon>
    </lineage>
</organism>
<dbReference type="EMBL" id="FUWY01000004">
    <property type="protein sequence ID" value="SJZ81022.1"/>
    <property type="molecule type" value="Genomic_DNA"/>
</dbReference>
<reference evidence="4" key="1">
    <citation type="submission" date="2017-02" db="EMBL/GenBank/DDBJ databases">
        <authorList>
            <person name="Varghese N."/>
            <person name="Submissions S."/>
        </authorList>
    </citation>
    <scope>NUCLEOTIDE SEQUENCE [LARGE SCALE GENOMIC DNA]</scope>
    <source>
        <strain evidence="4">ATCC 25662</strain>
    </source>
</reference>